<keyword evidence="2" id="KW-1185">Reference proteome</keyword>
<sequence length="130" mass="14126">MSTSRSIIAAKAMPPTWFGMLEYIQAAKSVDFVRDYSPCPLSLWNSPTSCSVVIKTSACSNVVVAALVATAAANCCWSLTVRSSTTPVYWPRLCWSADEWTSGADWHRQPPTAERRAACQSSCLSSVTAR</sequence>
<evidence type="ECO:0000313" key="2">
    <source>
        <dbReference type="Proteomes" id="UP001209878"/>
    </source>
</evidence>
<gene>
    <name evidence="1" type="ORF">NP493_47g00032</name>
</gene>
<protein>
    <submittedName>
        <fullName evidence="1">Uncharacterized protein</fullName>
    </submittedName>
</protein>
<proteinExistence type="predicted"/>
<dbReference type="AlphaFoldDB" id="A0AAD9UJJ5"/>
<evidence type="ECO:0000313" key="1">
    <source>
        <dbReference type="EMBL" id="KAK2191696.1"/>
    </source>
</evidence>
<name>A0AAD9UJJ5_RIDPI</name>
<accession>A0AAD9UJJ5</accession>
<dbReference type="EMBL" id="JAODUO010000047">
    <property type="protein sequence ID" value="KAK2191696.1"/>
    <property type="molecule type" value="Genomic_DNA"/>
</dbReference>
<comment type="caution">
    <text evidence="1">The sequence shown here is derived from an EMBL/GenBank/DDBJ whole genome shotgun (WGS) entry which is preliminary data.</text>
</comment>
<reference evidence="1" key="1">
    <citation type="journal article" date="2023" name="Mol. Biol. Evol.">
        <title>Third-Generation Sequencing Reveals the Adaptive Role of the Epigenome in Three Deep-Sea Polychaetes.</title>
        <authorList>
            <person name="Perez M."/>
            <person name="Aroh O."/>
            <person name="Sun Y."/>
            <person name="Lan Y."/>
            <person name="Juniper S.K."/>
            <person name="Young C.R."/>
            <person name="Angers B."/>
            <person name="Qian P.Y."/>
        </authorList>
    </citation>
    <scope>NUCLEOTIDE SEQUENCE</scope>
    <source>
        <strain evidence="1">R07B-5</strain>
    </source>
</reference>
<organism evidence="1 2">
    <name type="scientific">Ridgeia piscesae</name>
    <name type="common">Tubeworm</name>
    <dbReference type="NCBI Taxonomy" id="27915"/>
    <lineage>
        <taxon>Eukaryota</taxon>
        <taxon>Metazoa</taxon>
        <taxon>Spiralia</taxon>
        <taxon>Lophotrochozoa</taxon>
        <taxon>Annelida</taxon>
        <taxon>Polychaeta</taxon>
        <taxon>Sedentaria</taxon>
        <taxon>Canalipalpata</taxon>
        <taxon>Sabellida</taxon>
        <taxon>Siboglinidae</taxon>
        <taxon>Ridgeia</taxon>
    </lineage>
</organism>
<dbReference type="Proteomes" id="UP001209878">
    <property type="component" value="Unassembled WGS sequence"/>
</dbReference>